<feature type="compositionally biased region" description="Basic and acidic residues" evidence="1">
    <location>
        <begin position="159"/>
        <end position="168"/>
    </location>
</feature>
<evidence type="ECO:0000313" key="2">
    <source>
        <dbReference type="EMBL" id="NNV19972.1"/>
    </source>
</evidence>
<dbReference type="AlphaFoldDB" id="A0A7Y3T2U1"/>
<proteinExistence type="predicted"/>
<name>A0A7Y3T2U1_9HYPH</name>
<dbReference type="EMBL" id="PKQI01000001">
    <property type="protein sequence ID" value="NNV19972.1"/>
    <property type="molecule type" value="Genomic_DNA"/>
</dbReference>
<reference evidence="2 3" key="1">
    <citation type="submission" date="2018-11" db="EMBL/GenBank/DDBJ databases">
        <title>Genome sequencing and analysis.</title>
        <authorList>
            <person name="Huang Y.-T."/>
        </authorList>
    </citation>
    <scope>NUCLEOTIDE SEQUENCE [LARGE SCALE GENOMIC DNA]</scope>
    <source>
        <strain evidence="2 3">SHIN</strain>
    </source>
</reference>
<evidence type="ECO:0000256" key="1">
    <source>
        <dbReference type="SAM" id="MobiDB-lite"/>
    </source>
</evidence>
<feature type="region of interest" description="Disordered" evidence="1">
    <location>
        <begin position="135"/>
        <end position="179"/>
    </location>
</feature>
<comment type="caution">
    <text evidence="2">The sequence shown here is derived from an EMBL/GenBank/DDBJ whole genome shotgun (WGS) entry which is preliminary data.</text>
</comment>
<protein>
    <submittedName>
        <fullName evidence="2">Uncharacterized protein</fullName>
    </submittedName>
</protein>
<organism evidence="2 3">
    <name type="scientific">Brucella pseudogrignonensis</name>
    <dbReference type="NCBI Taxonomy" id="419475"/>
    <lineage>
        <taxon>Bacteria</taxon>
        <taxon>Pseudomonadati</taxon>
        <taxon>Pseudomonadota</taxon>
        <taxon>Alphaproteobacteria</taxon>
        <taxon>Hyphomicrobiales</taxon>
        <taxon>Brucellaceae</taxon>
        <taxon>Brucella/Ochrobactrum group</taxon>
        <taxon>Brucella</taxon>
    </lineage>
</organism>
<gene>
    <name evidence="2" type="ORF">EHE22_05955</name>
</gene>
<evidence type="ECO:0000313" key="3">
    <source>
        <dbReference type="Proteomes" id="UP000526233"/>
    </source>
</evidence>
<accession>A0A7Y3T2U1</accession>
<sequence>MTNIEKNITAGLIGVSDFEQIELRTATEKWAKDKDRPTVEFQNLAEMAFIKGSPLNDLPCGPSFTTAANSKAWISAALLGAMYQIRAAYHRRNNESATLDRLRHMTNEIARLTISARAAWRASDMKVPFREPRRFKSSAYTPEPVEGEVRQPTTTGRRLSWDQFEKLTGRKRPGSEASV</sequence>
<dbReference type="Proteomes" id="UP000526233">
    <property type="component" value="Unassembled WGS sequence"/>
</dbReference>
<dbReference type="RefSeq" id="WP_171379718.1">
    <property type="nucleotide sequence ID" value="NZ_PKQI01000001.1"/>
</dbReference>